<proteinExistence type="inferred from homology"/>
<organism evidence="3 4">
    <name type="scientific">bacterium (Candidatus Blackallbacteria) CG17_big_fil_post_rev_8_21_14_2_50_48_46</name>
    <dbReference type="NCBI Taxonomy" id="2014261"/>
    <lineage>
        <taxon>Bacteria</taxon>
        <taxon>Candidatus Blackallbacteria</taxon>
    </lineage>
</organism>
<dbReference type="EMBL" id="PFFQ01000023">
    <property type="protein sequence ID" value="PIW17588.1"/>
    <property type="molecule type" value="Genomic_DNA"/>
</dbReference>
<dbReference type="FunFam" id="3.40.50.720:FF:000084">
    <property type="entry name" value="Short-chain dehydrogenase reductase"/>
    <property type="match status" value="1"/>
</dbReference>
<dbReference type="Proteomes" id="UP000231019">
    <property type="component" value="Unassembled WGS sequence"/>
</dbReference>
<dbReference type="SUPFAM" id="SSF51735">
    <property type="entry name" value="NAD(P)-binding Rossmann-fold domains"/>
    <property type="match status" value="1"/>
</dbReference>
<comment type="similarity">
    <text evidence="1">Belongs to the short-chain dehydrogenases/reductases (SDR) family.</text>
</comment>
<dbReference type="AlphaFoldDB" id="A0A2M7G6D8"/>
<gene>
    <name evidence="3" type="ORF">COW36_08825</name>
</gene>
<name>A0A2M7G6D8_9BACT</name>
<dbReference type="PRINTS" id="PR00081">
    <property type="entry name" value="GDHRDH"/>
</dbReference>
<comment type="caution">
    <text evidence="3">The sequence shown here is derived from an EMBL/GenBank/DDBJ whole genome shotgun (WGS) entry which is preliminary data.</text>
</comment>
<dbReference type="Pfam" id="PF13561">
    <property type="entry name" value="adh_short_C2"/>
    <property type="match status" value="1"/>
</dbReference>
<dbReference type="InterPro" id="IPR036291">
    <property type="entry name" value="NAD(P)-bd_dom_sf"/>
</dbReference>
<keyword evidence="2" id="KW-0560">Oxidoreductase</keyword>
<evidence type="ECO:0000313" key="4">
    <source>
        <dbReference type="Proteomes" id="UP000231019"/>
    </source>
</evidence>
<dbReference type="CDD" id="cd05359">
    <property type="entry name" value="ChcA_like_SDR_c"/>
    <property type="match status" value="1"/>
</dbReference>
<dbReference type="PANTHER" id="PTHR43639">
    <property type="entry name" value="OXIDOREDUCTASE, SHORT-CHAIN DEHYDROGENASE/REDUCTASE FAMILY (AFU_ORTHOLOGUE AFUA_5G02870)"/>
    <property type="match status" value="1"/>
</dbReference>
<reference evidence="3 4" key="1">
    <citation type="submission" date="2017-09" db="EMBL/GenBank/DDBJ databases">
        <title>Depth-based differentiation of microbial function through sediment-hosted aquifers and enrichment of novel symbionts in the deep terrestrial subsurface.</title>
        <authorList>
            <person name="Probst A.J."/>
            <person name="Ladd B."/>
            <person name="Jarett J.K."/>
            <person name="Geller-Mcgrath D.E."/>
            <person name="Sieber C.M."/>
            <person name="Emerson J.B."/>
            <person name="Anantharaman K."/>
            <person name="Thomas B.C."/>
            <person name="Malmstrom R."/>
            <person name="Stieglmeier M."/>
            <person name="Klingl A."/>
            <person name="Woyke T."/>
            <person name="Ryan C.M."/>
            <person name="Banfield J.F."/>
        </authorList>
    </citation>
    <scope>NUCLEOTIDE SEQUENCE [LARGE SCALE GENOMIC DNA]</scope>
    <source>
        <strain evidence="3">CG17_big_fil_post_rev_8_21_14_2_50_48_46</strain>
    </source>
</reference>
<evidence type="ECO:0000256" key="1">
    <source>
        <dbReference type="ARBA" id="ARBA00006484"/>
    </source>
</evidence>
<dbReference type="InterPro" id="IPR002347">
    <property type="entry name" value="SDR_fam"/>
</dbReference>
<dbReference type="NCBIfam" id="NF005975">
    <property type="entry name" value="PRK08063.1"/>
    <property type="match status" value="1"/>
</dbReference>
<evidence type="ECO:0000256" key="2">
    <source>
        <dbReference type="ARBA" id="ARBA00023002"/>
    </source>
</evidence>
<accession>A0A2M7G6D8</accession>
<sequence>MELNLNGKTALITGGTRGIGKAIALKLATEGVHLVLNYLRNKRAAEETALEIEALSGQKPLLLKGNIGEPEKLAEMLKDLQAHTQVLDIVISNAASGVLRSAFELTPRHLAWTLDINALALLWLVQGVRPLLSRGAKIVAVSSLGSTRAFPNYAAVGASKAALESLVRHLSLELAPEGININTLSAGVVDTEALNHFPNREELLRHSQARTPAGRLVTPEEVADAALFLCSPLARMVHGHTLVVDGGYCIVA</sequence>
<dbReference type="GO" id="GO:0016491">
    <property type="term" value="F:oxidoreductase activity"/>
    <property type="evidence" value="ECO:0007669"/>
    <property type="project" value="UniProtKB-KW"/>
</dbReference>
<dbReference type="PANTHER" id="PTHR43639:SF1">
    <property type="entry name" value="SHORT-CHAIN DEHYDROGENASE_REDUCTASE FAMILY PROTEIN"/>
    <property type="match status" value="1"/>
</dbReference>
<protein>
    <submittedName>
        <fullName evidence="3">Enoyl-[acyl-carrier-protein] reductase FabL</fullName>
    </submittedName>
</protein>
<dbReference type="Gene3D" id="3.40.50.720">
    <property type="entry name" value="NAD(P)-binding Rossmann-like Domain"/>
    <property type="match status" value="1"/>
</dbReference>
<evidence type="ECO:0000313" key="3">
    <source>
        <dbReference type="EMBL" id="PIW17588.1"/>
    </source>
</evidence>